<protein>
    <submittedName>
        <fullName evidence="1 2">Uncharacterized protein</fullName>
    </submittedName>
</protein>
<dbReference type="KEGG" id="gtt:GUITHDRAFT_117588"/>
<name>L1IJ12_GUITC</name>
<dbReference type="RefSeq" id="XP_005823211.1">
    <property type="nucleotide sequence ID" value="XM_005823154.1"/>
</dbReference>
<evidence type="ECO:0000313" key="3">
    <source>
        <dbReference type="Proteomes" id="UP000011087"/>
    </source>
</evidence>
<reference evidence="3" key="2">
    <citation type="submission" date="2012-11" db="EMBL/GenBank/DDBJ databases">
        <authorList>
            <person name="Kuo A."/>
            <person name="Curtis B.A."/>
            <person name="Tanifuji G."/>
            <person name="Burki F."/>
            <person name="Gruber A."/>
            <person name="Irimia M."/>
            <person name="Maruyama S."/>
            <person name="Arias M.C."/>
            <person name="Ball S.G."/>
            <person name="Gile G.H."/>
            <person name="Hirakawa Y."/>
            <person name="Hopkins J.F."/>
            <person name="Rensing S.A."/>
            <person name="Schmutz J."/>
            <person name="Symeonidi A."/>
            <person name="Elias M."/>
            <person name="Eveleigh R.J."/>
            <person name="Herman E.K."/>
            <person name="Klute M.J."/>
            <person name="Nakayama T."/>
            <person name="Obornik M."/>
            <person name="Reyes-Prieto A."/>
            <person name="Armbrust E.V."/>
            <person name="Aves S.J."/>
            <person name="Beiko R.G."/>
            <person name="Coutinho P."/>
            <person name="Dacks J.B."/>
            <person name="Durnford D.G."/>
            <person name="Fast N.M."/>
            <person name="Green B.R."/>
            <person name="Grisdale C."/>
            <person name="Hempe F."/>
            <person name="Henrissat B."/>
            <person name="Hoppner M.P."/>
            <person name="Ishida K.-I."/>
            <person name="Kim E."/>
            <person name="Koreny L."/>
            <person name="Kroth P.G."/>
            <person name="Liu Y."/>
            <person name="Malik S.-B."/>
            <person name="Maier U.G."/>
            <person name="McRose D."/>
            <person name="Mock T."/>
            <person name="Neilson J.A."/>
            <person name="Onodera N.T."/>
            <person name="Poole A.M."/>
            <person name="Pritham E.J."/>
            <person name="Richards T.A."/>
            <person name="Rocap G."/>
            <person name="Roy S.W."/>
            <person name="Sarai C."/>
            <person name="Schaack S."/>
            <person name="Shirato S."/>
            <person name="Slamovits C.H."/>
            <person name="Spencer D.F."/>
            <person name="Suzuki S."/>
            <person name="Worden A.Z."/>
            <person name="Zauner S."/>
            <person name="Barry K."/>
            <person name="Bell C."/>
            <person name="Bharti A.K."/>
            <person name="Crow J.A."/>
            <person name="Grimwood J."/>
            <person name="Kramer R."/>
            <person name="Lindquist E."/>
            <person name="Lucas S."/>
            <person name="Salamov A."/>
            <person name="McFadden G.I."/>
            <person name="Lane C.E."/>
            <person name="Keeling P.J."/>
            <person name="Gray M.W."/>
            <person name="Grigoriev I.V."/>
            <person name="Archibald J.M."/>
        </authorList>
    </citation>
    <scope>NUCLEOTIDE SEQUENCE</scope>
    <source>
        <strain evidence="3">CCMP2712</strain>
    </source>
</reference>
<gene>
    <name evidence="1" type="ORF">GUITHDRAFT_117588</name>
</gene>
<dbReference type="EMBL" id="JH993077">
    <property type="protein sequence ID" value="EKX36231.1"/>
    <property type="molecule type" value="Genomic_DNA"/>
</dbReference>
<sequence>MLGAAMHKALSYAATRRRCRDFKIICEQRNDKWLVGIGDDGEGFLFESIEEEKSWLSAFVSNGICQNARMADDDEKTEGEFSSFQTVGTQSSNILILTFDGSVGCLQGHAALEEFCVLLQRLNPATVGMCEA</sequence>
<reference evidence="2" key="3">
    <citation type="submission" date="2015-06" db="UniProtKB">
        <authorList>
            <consortium name="EnsemblProtists"/>
        </authorList>
    </citation>
    <scope>IDENTIFICATION</scope>
</reference>
<accession>L1IJ12</accession>
<evidence type="ECO:0000313" key="2">
    <source>
        <dbReference type="EnsemblProtists" id="EKX36231"/>
    </source>
</evidence>
<reference evidence="1 3" key="1">
    <citation type="journal article" date="2012" name="Nature">
        <title>Algal genomes reveal evolutionary mosaicism and the fate of nucleomorphs.</title>
        <authorList>
            <consortium name="DOE Joint Genome Institute"/>
            <person name="Curtis B.A."/>
            <person name="Tanifuji G."/>
            <person name="Burki F."/>
            <person name="Gruber A."/>
            <person name="Irimia M."/>
            <person name="Maruyama S."/>
            <person name="Arias M.C."/>
            <person name="Ball S.G."/>
            <person name="Gile G.H."/>
            <person name="Hirakawa Y."/>
            <person name="Hopkins J.F."/>
            <person name="Kuo A."/>
            <person name="Rensing S.A."/>
            <person name="Schmutz J."/>
            <person name="Symeonidi A."/>
            <person name="Elias M."/>
            <person name="Eveleigh R.J."/>
            <person name="Herman E.K."/>
            <person name="Klute M.J."/>
            <person name="Nakayama T."/>
            <person name="Obornik M."/>
            <person name="Reyes-Prieto A."/>
            <person name="Armbrust E.V."/>
            <person name="Aves S.J."/>
            <person name="Beiko R.G."/>
            <person name="Coutinho P."/>
            <person name="Dacks J.B."/>
            <person name="Durnford D.G."/>
            <person name="Fast N.M."/>
            <person name="Green B.R."/>
            <person name="Grisdale C.J."/>
            <person name="Hempel F."/>
            <person name="Henrissat B."/>
            <person name="Hoppner M.P."/>
            <person name="Ishida K."/>
            <person name="Kim E."/>
            <person name="Koreny L."/>
            <person name="Kroth P.G."/>
            <person name="Liu Y."/>
            <person name="Malik S.B."/>
            <person name="Maier U.G."/>
            <person name="McRose D."/>
            <person name="Mock T."/>
            <person name="Neilson J.A."/>
            <person name="Onodera N.T."/>
            <person name="Poole A.M."/>
            <person name="Pritham E.J."/>
            <person name="Richards T.A."/>
            <person name="Rocap G."/>
            <person name="Roy S.W."/>
            <person name="Sarai C."/>
            <person name="Schaack S."/>
            <person name="Shirato S."/>
            <person name="Slamovits C.H."/>
            <person name="Spencer D.F."/>
            <person name="Suzuki S."/>
            <person name="Worden A.Z."/>
            <person name="Zauner S."/>
            <person name="Barry K."/>
            <person name="Bell C."/>
            <person name="Bharti A.K."/>
            <person name="Crow J.A."/>
            <person name="Grimwood J."/>
            <person name="Kramer R."/>
            <person name="Lindquist E."/>
            <person name="Lucas S."/>
            <person name="Salamov A."/>
            <person name="McFadden G.I."/>
            <person name="Lane C.E."/>
            <person name="Keeling P.J."/>
            <person name="Gray M.W."/>
            <person name="Grigoriev I.V."/>
            <person name="Archibald J.M."/>
        </authorList>
    </citation>
    <scope>NUCLEOTIDE SEQUENCE</scope>
    <source>
        <strain evidence="1 3">CCMP2712</strain>
    </source>
</reference>
<evidence type="ECO:0000313" key="1">
    <source>
        <dbReference type="EMBL" id="EKX36231.1"/>
    </source>
</evidence>
<dbReference type="Proteomes" id="UP000011087">
    <property type="component" value="Unassembled WGS sequence"/>
</dbReference>
<dbReference type="EnsemblProtists" id="EKX36231">
    <property type="protein sequence ID" value="EKX36231"/>
    <property type="gene ID" value="GUITHDRAFT_117588"/>
</dbReference>
<dbReference type="HOGENOM" id="CLU_1921093_0_0_1"/>
<dbReference type="PaxDb" id="55529-EKX36231"/>
<proteinExistence type="predicted"/>
<dbReference type="AlphaFoldDB" id="L1IJ12"/>
<organism evidence="1">
    <name type="scientific">Guillardia theta (strain CCMP2712)</name>
    <name type="common">Cryptophyte</name>
    <dbReference type="NCBI Taxonomy" id="905079"/>
    <lineage>
        <taxon>Eukaryota</taxon>
        <taxon>Cryptophyceae</taxon>
        <taxon>Pyrenomonadales</taxon>
        <taxon>Geminigeraceae</taxon>
        <taxon>Guillardia</taxon>
    </lineage>
</organism>
<keyword evidence="3" id="KW-1185">Reference proteome</keyword>
<dbReference type="GeneID" id="17293005"/>